<dbReference type="InterPro" id="IPR027417">
    <property type="entry name" value="P-loop_NTPase"/>
</dbReference>
<evidence type="ECO:0000256" key="2">
    <source>
        <dbReference type="ARBA" id="ARBA00022741"/>
    </source>
</evidence>
<keyword evidence="2" id="KW-0547">Nucleotide-binding</keyword>
<keyword evidence="3" id="KW-0342">GTP-binding</keyword>
<evidence type="ECO:0000313" key="7">
    <source>
        <dbReference type="EMBL" id="KAG5849440.1"/>
    </source>
</evidence>
<dbReference type="GO" id="GO:0005525">
    <property type="term" value="F:GTP binding"/>
    <property type="evidence" value="ECO:0007669"/>
    <property type="project" value="UniProtKB-KW"/>
</dbReference>
<keyword evidence="8" id="KW-1185">Reference proteome</keyword>
<dbReference type="SUPFAM" id="SSF52540">
    <property type="entry name" value="P-loop containing nucleoside triphosphate hydrolases"/>
    <property type="match status" value="1"/>
</dbReference>
<evidence type="ECO:0000256" key="3">
    <source>
        <dbReference type="ARBA" id="ARBA00023134"/>
    </source>
</evidence>
<proteinExistence type="inferred from homology"/>
<evidence type="ECO:0000259" key="6">
    <source>
        <dbReference type="PROSITE" id="PS51720"/>
    </source>
</evidence>
<dbReference type="CDD" id="cd01852">
    <property type="entry name" value="AIG1"/>
    <property type="match status" value="1"/>
</dbReference>
<feature type="region of interest" description="Disordered" evidence="5">
    <location>
        <begin position="1"/>
        <end position="26"/>
    </location>
</feature>
<feature type="compositionally biased region" description="Basic and acidic residues" evidence="5">
    <location>
        <begin position="1"/>
        <end position="14"/>
    </location>
</feature>
<evidence type="ECO:0000256" key="1">
    <source>
        <dbReference type="ARBA" id="ARBA00008535"/>
    </source>
</evidence>
<dbReference type="Gene3D" id="3.40.50.300">
    <property type="entry name" value="P-loop containing nucleotide triphosphate hydrolases"/>
    <property type="match status" value="1"/>
</dbReference>
<sequence>MEGKESSQKSSKQDEESECQPTVKKWDSFEFIPPNLSEDAGTEQNPELRLVLVGKTGVGKSASGNTILGRKIFKSKMSFSSQTKSCEKQHGTVAGRSVYVVDTPGLFDNQQNEQDVRREIGRSINYSSPGPHAFLLVVKLDRFTEEDRRTVQHIQELFGEGASRYVIVLFTRGSELSDNIDDCIKEADSGLRSMLSECGNRYHVFENSNLDDRRQVTDLLDKIEAMVKENGGGCYTNEMFREVERLLQEKEKELRRQYEEKLRQKEEELKARFEKDMEELKTDLEKKMEKLLDEGKRGTSR</sequence>
<dbReference type="AlphaFoldDB" id="A0A9D3MIF2"/>
<dbReference type="Proteomes" id="UP001044222">
    <property type="component" value="Unassembled WGS sequence"/>
</dbReference>
<name>A0A9D3MIF2_ANGAN</name>
<organism evidence="7 8">
    <name type="scientific">Anguilla anguilla</name>
    <name type="common">European freshwater eel</name>
    <name type="synonym">Muraena anguilla</name>
    <dbReference type="NCBI Taxonomy" id="7936"/>
    <lineage>
        <taxon>Eukaryota</taxon>
        <taxon>Metazoa</taxon>
        <taxon>Chordata</taxon>
        <taxon>Craniata</taxon>
        <taxon>Vertebrata</taxon>
        <taxon>Euteleostomi</taxon>
        <taxon>Actinopterygii</taxon>
        <taxon>Neopterygii</taxon>
        <taxon>Teleostei</taxon>
        <taxon>Anguilliformes</taxon>
        <taxon>Anguillidae</taxon>
        <taxon>Anguilla</taxon>
    </lineage>
</organism>
<evidence type="ECO:0000256" key="5">
    <source>
        <dbReference type="SAM" id="MobiDB-lite"/>
    </source>
</evidence>
<dbReference type="Pfam" id="PF04548">
    <property type="entry name" value="AIG1"/>
    <property type="match status" value="1"/>
</dbReference>
<feature type="coiled-coil region" evidence="4">
    <location>
        <begin position="240"/>
        <end position="297"/>
    </location>
</feature>
<accession>A0A9D3MIF2</accession>
<dbReference type="InterPro" id="IPR006703">
    <property type="entry name" value="G_AIG1"/>
</dbReference>
<comment type="similarity">
    <text evidence="1">Belongs to the TRAFAC class TrmE-Era-EngA-EngB-Septin-like GTPase superfamily. AIG1/Toc34/Toc159-like paraseptin GTPase family. IAN subfamily.</text>
</comment>
<evidence type="ECO:0000256" key="4">
    <source>
        <dbReference type="SAM" id="Coils"/>
    </source>
</evidence>
<gene>
    <name evidence="7" type="ORF">ANANG_G00110410</name>
</gene>
<dbReference type="PANTHER" id="PTHR10903:SF170">
    <property type="entry name" value="GTPASE IMAP FAMILY MEMBER 7"/>
    <property type="match status" value="1"/>
</dbReference>
<dbReference type="InterPro" id="IPR045058">
    <property type="entry name" value="GIMA/IAN/Toc"/>
</dbReference>
<evidence type="ECO:0000313" key="8">
    <source>
        <dbReference type="Proteomes" id="UP001044222"/>
    </source>
</evidence>
<dbReference type="PROSITE" id="PS51720">
    <property type="entry name" value="G_AIG1"/>
    <property type="match status" value="1"/>
</dbReference>
<reference evidence="7" key="1">
    <citation type="submission" date="2021-01" db="EMBL/GenBank/DDBJ databases">
        <title>A chromosome-scale assembly of European eel, Anguilla anguilla.</title>
        <authorList>
            <person name="Henkel C."/>
            <person name="Jong-Raadsen S.A."/>
            <person name="Dufour S."/>
            <person name="Weltzien F.-A."/>
            <person name="Palstra A.P."/>
            <person name="Pelster B."/>
            <person name="Spaink H.P."/>
            <person name="Van Den Thillart G.E."/>
            <person name="Jansen H."/>
            <person name="Zahm M."/>
            <person name="Klopp C."/>
            <person name="Cedric C."/>
            <person name="Louis A."/>
            <person name="Berthelot C."/>
            <person name="Parey E."/>
            <person name="Roest Crollius H."/>
            <person name="Montfort J."/>
            <person name="Robinson-Rechavi M."/>
            <person name="Bucao C."/>
            <person name="Bouchez O."/>
            <person name="Gislard M."/>
            <person name="Lluch J."/>
            <person name="Milhes M."/>
            <person name="Lampietro C."/>
            <person name="Lopez Roques C."/>
            <person name="Donnadieu C."/>
            <person name="Braasch I."/>
            <person name="Desvignes T."/>
            <person name="Postlethwait J."/>
            <person name="Bobe J."/>
            <person name="Guiguen Y."/>
            <person name="Dirks R."/>
        </authorList>
    </citation>
    <scope>NUCLEOTIDE SEQUENCE</scope>
    <source>
        <strain evidence="7">Tag_6206</strain>
        <tissue evidence="7">Liver</tissue>
    </source>
</reference>
<keyword evidence="4" id="KW-0175">Coiled coil</keyword>
<feature type="domain" description="AIG1-type G" evidence="6">
    <location>
        <begin position="45"/>
        <end position="244"/>
    </location>
</feature>
<comment type="caution">
    <text evidence="7">The sequence shown here is derived from an EMBL/GenBank/DDBJ whole genome shotgun (WGS) entry which is preliminary data.</text>
</comment>
<dbReference type="PANTHER" id="PTHR10903">
    <property type="entry name" value="GTPASE, IMAP FAMILY MEMBER-RELATED"/>
    <property type="match status" value="1"/>
</dbReference>
<dbReference type="EMBL" id="JAFIRN010000005">
    <property type="protein sequence ID" value="KAG5849440.1"/>
    <property type="molecule type" value="Genomic_DNA"/>
</dbReference>
<dbReference type="FunFam" id="3.40.50.300:FF:000366">
    <property type="entry name" value="GTPase, IMAP family member 2"/>
    <property type="match status" value="1"/>
</dbReference>
<protein>
    <recommendedName>
        <fullName evidence="6">AIG1-type G domain-containing protein</fullName>
    </recommendedName>
</protein>